<protein>
    <submittedName>
        <fullName evidence="2">Uncharacterized protein</fullName>
    </submittedName>
</protein>
<proteinExistence type="predicted"/>
<dbReference type="EMBL" id="LRBG01000038">
    <property type="protein sequence ID" value="KXU83185.1"/>
    <property type="molecule type" value="Genomic_DNA"/>
</dbReference>
<dbReference type="OrthoDB" id="9114047at2"/>
<dbReference type="Proteomes" id="UP000075613">
    <property type="component" value="Unassembled WGS sequence"/>
</dbReference>
<dbReference type="AlphaFoldDB" id="A0A149PDQ4"/>
<name>A0A149PDQ4_9BURK</name>
<evidence type="ECO:0000256" key="1">
    <source>
        <dbReference type="SAM" id="SignalP"/>
    </source>
</evidence>
<gene>
    <name evidence="2" type="ORF">CI15_29195</name>
</gene>
<reference evidence="2 3" key="1">
    <citation type="journal article" date="2015" name="Int. J. Syst. Evol. Microbiol.">
        <title>Burkholderia monticola sp. nov., isolated from mountain soil.</title>
        <authorList>
            <person name="Baek I."/>
            <person name="Seo B."/>
            <person name="Lee I."/>
            <person name="Yi H."/>
            <person name="Chun J."/>
        </authorList>
    </citation>
    <scope>NUCLEOTIDE SEQUENCE [LARGE SCALE GENOMIC DNA]</scope>
    <source>
        <strain evidence="2 3">JC2948</strain>
    </source>
</reference>
<feature type="chain" id="PRO_5007551022" evidence="1">
    <location>
        <begin position="24"/>
        <end position="110"/>
    </location>
</feature>
<sequence length="110" mass="11655">MKRVVVSALVALCIAQPAAQAVAQTVSDQCFALGDIAGQVASWRAHKKTQAQALEQAAHYYKDPSDRAAVDAIIEKIYSPDAPHMTPDQASMAITSDCVNRHKGQAAPAP</sequence>
<keyword evidence="3" id="KW-1185">Reference proteome</keyword>
<comment type="caution">
    <text evidence="2">The sequence shown here is derived from an EMBL/GenBank/DDBJ whole genome shotgun (WGS) entry which is preliminary data.</text>
</comment>
<feature type="signal peptide" evidence="1">
    <location>
        <begin position="1"/>
        <end position="23"/>
    </location>
</feature>
<evidence type="ECO:0000313" key="3">
    <source>
        <dbReference type="Proteomes" id="UP000075613"/>
    </source>
</evidence>
<dbReference type="RefSeq" id="WP_062135139.1">
    <property type="nucleotide sequence ID" value="NZ_LRBG01000038.1"/>
</dbReference>
<keyword evidence="1" id="KW-0732">Signal</keyword>
<accession>A0A149PDQ4</accession>
<evidence type="ECO:0000313" key="2">
    <source>
        <dbReference type="EMBL" id="KXU83185.1"/>
    </source>
</evidence>
<organism evidence="2 3">
    <name type="scientific">Paraburkholderia monticola</name>
    <dbReference type="NCBI Taxonomy" id="1399968"/>
    <lineage>
        <taxon>Bacteria</taxon>
        <taxon>Pseudomonadati</taxon>
        <taxon>Pseudomonadota</taxon>
        <taxon>Betaproteobacteria</taxon>
        <taxon>Burkholderiales</taxon>
        <taxon>Burkholderiaceae</taxon>
        <taxon>Paraburkholderia</taxon>
    </lineage>
</organism>